<evidence type="ECO:0000313" key="3">
    <source>
        <dbReference type="Proteomes" id="UP000308230"/>
    </source>
</evidence>
<dbReference type="OrthoDB" id="7060647at2"/>
<feature type="region of interest" description="Disordered" evidence="1">
    <location>
        <begin position="562"/>
        <end position="601"/>
    </location>
</feature>
<name>A0A5R9F1A7_9BACL</name>
<keyword evidence="3" id="KW-1185">Reference proteome</keyword>
<accession>A0A5R9F1A7</accession>
<feature type="compositionally biased region" description="Basic residues" evidence="1">
    <location>
        <begin position="572"/>
        <end position="601"/>
    </location>
</feature>
<dbReference type="RefSeq" id="WP_138126967.1">
    <property type="nucleotide sequence ID" value="NZ_SWLG01000008.1"/>
</dbReference>
<dbReference type="Proteomes" id="UP000308230">
    <property type="component" value="Unassembled WGS sequence"/>
</dbReference>
<dbReference type="AlphaFoldDB" id="A0A5R9F1A7"/>
<evidence type="ECO:0000256" key="1">
    <source>
        <dbReference type="SAM" id="MobiDB-lite"/>
    </source>
</evidence>
<sequence length="601" mass="70898">MSVSVYDKLEAKIYKLKDILSEIDTENLLGLVATEFGITLDTSESIFKKTQLKSPFKQYLYLIGLMLSTKDNCKSSKNNPPMEKIKTLLNEITDYYVELFLPVEGQEVDERWLASRKISMPVFLNYFNTNSLTYEEQVIERIRNWFTPFDKYIKEQIGISVNELICIFTFIRDNLQKRFDEVQVLQGKMYEEREHFFEYMRKKKVSFEQAKKELHLPNTIKLGEEFQLIHQIKIEDLKIEFGESVAKSFVSVFSRIREESDFFYYTEPNPFEASPIWRKSDEILFVPMYKQIIHAIHIQLTELLENSEHRTKFYKNRDKKSEDKTLEIFQGLFKDSATYYTSVFENNKSHNEHDILIKYGETLFIVEVKASKVKEPFRNPEKAYKRIKRDFKSDGGIQKGYDQGLNLKNLILQNEETTLYDSKGTELVKLEKDKIQKVFIIVVTAEDMGILSTNLSYLLEKPEEEPYAWACNLYDLETALDGLVYTQGTISTFIQYLEEREEYHEYLLASDELEILGYFLENRSLQALNANKDKMVGFAPDFSTIFDDIYFEKRGISRKQSNQELRPAIYKSTKKVTNKGTKKKKRKQSRDSKKKNRKKKK</sequence>
<organism evidence="2 3">
    <name type="scientific">Exobacillus caeni</name>
    <dbReference type="NCBI Taxonomy" id="2574798"/>
    <lineage>
        <taxon>Bacteria</taxon>
        <taxon>Bacillati</taxon>
        <taxon>Bacillota</taxon>
        <taxon>Bacilli</taxon>
        <taxon>Bacillales</taxon>
        <taxon>Guptibacillaceae</taxon>
        <taxon>Exobacillus</taxon>
    </lineage>
</organism>
<evidence type="ECO:0000313" key="2">
    <source>
        <dbReference type="EMBL" id="TLS36791.1"/>
    </source>
</evidence>
<proteinExistence type="predicted"/>
<evidence type="ECO:0008006" key="4">
    <source>
        <dbReference type="Google" id="ProtNLM"/>
    </source>
</evidence>
<reference evidence="2 3" key="1">
    <citation type="submission" date="2019-04" db="EMBL/GenBank/DDBJ databases">
        <title>Bacillus caeni sp. nov., a bacterium isolated from mangrove sediment.</title>
        <authorList>
            <person name="Huang H."/>
            <person name="Mo K."/>
            <person name="Hu Y."/>
        </authorList>
    </citation>
    <scope>NUCLEOTIDE SEQUENCE [LARGE SCALE GENOMIC DNA]</scope>
    <source>
        <strain evidence="2 3">HB172195</strain>
    </source>
</reference>
<gene>
    <name evidence="2" type="ORF">FCL54_12600</name>
</gene>
<protein>
    <recommendedName>
        <fullName evidence="4">NERD domain-containing protein</fullName>
    </recommendedName>
</protein>
<comment type="caution">
    <text evidence="2">The sequence shown here is derived from an EMBL/GenBank/DDBJ whole genome shotgun (WGS) entry which is preliminary data.</text>
</comment>
<dbReference type="EMBL" id="SWLG01000008">
    <property type="protein sequence ID" value="TLS36791.1"/>
    <property type="molecule type" value="Genomic_DNA"/>
</dbReference>